<dbReference type="SUPFAM" id="SSF51197">
    <property type="entry name" value="Clavaminate synthase-like"/>
    <property type="match status" value="1"/>
</dbReference>
<evidence type="ECO:0000313" key="14">
    <source>
        <dbReference type="EMBL" id="KAF2305000.1"/>
    </source>
</evidence>
<dbReference type="GO" id="GO:0045543">
    <property type="term" value="F:gibberellin 2-beta-dioxygenase activity"/>
    <property type="evidence" value="ECO:0007669"/>
    <property type="project" value="UniProtKB-EC"/>
</dbReference>
<dbReference type="InterPro" id="IPR005123">
    <property type="entry name" value="Oxoglu/Fe-dep_dioxygenase_dom"/>
</dbReference>
<dbReference type="PANTHER" id="PTHR31756">
    <property type="entry name" value="PYRUVATE, PHOSPHATE DIKINASE REGULATORY PROTEIN 1, CHLOROPLASTIC"/>
    <property type="match status" value="1"/>
</dbReference>
<comment type="catalytic activity">
    <reaction evidence="9">
        <text>gibberellin A1 + 2-oxoglutarate + O2 = gibberellin A8 + succinate + CO2</text>
        <dbReference type="Rhea" id="RHEA:15005"/>
        <dbReference type="ChEBI" id="CHEBI:15379"/>
        <dbReference type="ChEBI" id="CHEBI:16526"/>
        <dbReference type="ChEBI" id="CHEBI:16810"/>
        <dbReference type="ChEBI" id="CHEBI:30031"/>
        <dbReference type="ChEBI" id="CHEBI:58524"/>
        <dbReference type="ChEBI" id="CHEBI:58594"/>
        <dbReference type="EC" id="1.14.11.13"/>
    </reaction>
</comment>
<feature type="region of interest" description="Disordered" evidence="12">
    <location>
        <begin position="378"/>
        <end position="439"/>
    </location>
</feature>
<dbReference type="GO" id="GO:0005524">
    <property type="term" value="F:ATP binding"/>
    <property type="evidence" value="ECO:0007669"/>
    <property type="project" value="InterPro"/>
</dbReference>
<dbReference type="PROSITE" id="PS51471">
    <property type="entry name" value="FE2OG_OXY"/>
    <property type="match status" value="1"/>
</dbReference>
<comment type="similarity">
    <text evidence="10">Belongs to the iron/ascorbate-dependent oxidoreductase family. GA2OX subfamily.</text>
</comment>
<keyword evidence="7" id="KW-0560">Oxidoreductase</keyword>
<dbReference type="FunFam" id="2.60.120.330:FF:000021">
    <property type="entry name" value="Gibberellin 2-beta-dioxygenase 8"/>
    <property type="match status" value="1"/>
</dbReference>
<evidence type="ECO:0000313" key="15">
    <source>
        <dbReference type="Proteomes" id="UP000467840"/>
    </source>
</evidence>
<keyword evidence="5" id="KW-0418">Kinase</keyword>
<proteinExistence type="inferred from homology"/>
<feature type="domain" description="Fe2OG dioxygenase" evidence="13">
    <location>
        <begin position="185"/>
        <end position="284"/>
    </location>
</feature>
<evidence type="ECO:0000256" key="10">
    <source>
        <dbReference type="ARBA" id="ARBA00061282"/>
    </source>
</evidence>
<dbReference type="Pfam" id="PF03171">
    <property type="entry name" value="2OG-FeII_Oxy"/>
    <property type="match status" value="1"/>
</dbReference>
<dbReference type="InterPro" id="IPR044861">
    <property type="entry name" value="IPNS-like_FE2OG_OXY"/>
</dbReference>
<dbReference type="Pfam" id="PF03618">
    <property type="entry name" value="Kinase-PPPase"/>
    <property type="match status" value="1"/>
</dbReference>
<keyword evidence="15" id="KW-1185">Reference proteome</keyword>
<evidence type="ECO:0000256" key="3">
    <source>
        <dbReference type="ARBA" id="ARBA00022723"/>
    </source>
</evidence>
<dbReference type="EMBL" id="JAAGAX010000008">
    <property type="protein sequence ID" value="KAF2305000.1"/>
    <property type="molecule type" value="Genomic_DNA"/>
</dbReference>
<name>A0A6A6LU53_HEVBR</name>
<dbReference type="PANTHER" id="PTHR31756:SF3">
    <property type="entry name" value="PYRUVATE, PHOSPHATE DIKINASE REGULATORY PROTEIN 1, CHLOROPLASTIC"/>
    <property type="match status" value="1"/>
</dbReference>
<protein>
    <recommendedName>
        <fullName evidence="11">gibberellin 2beta-dioxygenase</fullName>
        <ecNumber evidence="11">1.14.11.13</ecNumber>
    </recommendedName>
</protein>
<dbReference type="InterPro" id="IPR027443">
    <property type="entry name" value="IPNS-like_sf"/>
</dbReference>
<keyword evidence="4" id="KW-0547">Nucleotide-binding</keyword>
<evidence type="ECO:0000256" key="5">
    <source>
        <dbReference type="ARBA" id="ARBA00022777"/>
    </source>
</evidence>
<evidence type="ECO:0000256" key="11">
    <source>
        <dbReference type="ARBA" id="ARBA00066708"/>
    </source>
</evidence>
<dbReference type="GO" id="GO:0009685">
    <property type="term" value="P:gibberellin metabolic process"/>
    <property type="evidence" value="ECO:0007669"/>
    <property type="project" value="UniProtKB-ARBA"/>
</dbReference>
<feature type="compositionally biased region" description="Polar residues" evidence="12">
    <location>
        <begin position="460"/>
        <end position="479"/>
    </location>
</feature>
<dbReference type="InterPro" id="IPR026992">
    <property type="entry name" value="DIOX_N"/>
</dbReference>
<accession>A0A6A6LU53</accession>
<dbReference type="InterPro" id="IPR026565">
    <property type="entry name" value="PPDK_reg"/>
</dbReference>
<evidence type="ECO:0000256" key="1">
    <source>
        <dbReference type="ARBA" id="ARBA00022527"/>
    </source>
</evidence>
<evidence type="ECO:0000259" key="13">
    <source>
        <dbReference type="PROSITE" id="PS51471"/>
    </source>
</evidence>
<dbReference type="NCBIfam" id="NF003742">
    <property type="entry name" value="PRK05339.1"/>
    <property type="match status" value="1"/>
</dbReference>
<sequence length="783" mass="87672">MDPPFREIYKTLLENTIVDESETKTSLVDECELPFIDLGRLSLDESDEKDKCEQEIARASQEWGFFQVVNHGISREILENMRREQVKLFKQPFDKKSKEDKFLNFSSGTYRWGTPTATCLSQLSWSEAFHIPMTDISASNGFTSLSSTIEQFATRVASLAQKLAEILADKLGRKSTFFQENCVPSTCYLRLNRYPPCPIPAEVFGLIPHTDSDFLTILHQDQVGGLQLIKDGKWFAVKPNPEALIINVGDLFQAWSNDVYKSVQHRVVTNPRVERFSTAYFFCPSYDTEIESGCEPSVYEKFSFKEYKEQVQKDVQLLGRKAAAQPKIRKLQCFKLAGHLRFAVSVSRKLETVSVFTITIQFVEEDDARAKMISFSTLKSPSLRPTPPPSSLNQPHPNLKSLPLPTNTTPQALSASDPEPQPRKLKGSSQLNRWSRARTVRSGRKLDRLGLRTQVAELNLPSQQPKESEVNEYSSVTSGNRDDEAVELEVTGGKSIYMVSDGTGWTVEHSVNAALGQFEHCLVDRGCPVNTHLFSGIDDIETLMEIIKQAAKEGAMVVYTLADPSMAESARQACKLWGIPSTDILGPITEAVASHLGVSPSGLPRGAPGRNFPLSDEYFRRIEAIEFTIKQDDGALPQNLYKADIVLAGVSRTGKTPLSIYLAQKGYKVANVPIVMGVELPKSLFEVDSEKVFGLTINPVVLQAIRKARARSLGFSQEVRSNYSEMDYVREELECACRVFAQNPVWPVIEVTGKAIEETAAVILRLYHDRKHKCSMPRISKLY</sequence>
<dbReference type="HAMAP" id="MF_00921">
    <property type="entry name" value="PDRP"/>
    <property type="match status" value="1"/>
</dbReference>
<evidence type="ECO:0000256" key="9">
    <source>
        <dbReference type="ARBA" id="ARBA00052204"/>
    </source>
</evidence>
<dbReference type="GO" id="GO:0004674">
    <property type="term" value="F:protein serine/threonine kinase activity"/>
    <property type="evidence" value="ECO:0007669"/>
    <property type="project" value="UniProtKB-KW"/>
</dbReference>
<dbReference type="Proteomes" id="UP000467840">
    <property type="component" value="Chromosome 9"/>
</dbReference>
<keyword evidence="1" id="KW-0723">Serine/threonine-protein kinase</keyword>
<keyword evidence="8" id="KW-0408">Iron</keyword>
<dbReference type="Gene3D" id="2.60.120.330">
    <property type="entry name" value="B-lactam Antibiotic, Isopenicillin N Synthase, Chain"/>
    <property type="match status" value="1"/>
</dbReference>
<evidence type="ECO:0000256" key="8">
    <source>
        <dbReference type="ARBA" id="ARBA00023004"/>
    </source>
</evidence>
<dbReference type="Pfam" id="PF14226">
    <property type="entry name" value="DIOX_N"/>
    <property type="match status" value="1"/>
</dbReference>
<evidence type="ECO:0000256" key="4">
    <source>
        <dbReference type="ARBA" id="ARBA00022741"/>
    </source>
</evidence>
<dbReference type="EC" id="1.14.11.13" evidence="11"/>
<evidence type="ECO:0000256" key="12">
    <source>
        <dbReference type="SAM" id="MobiDB-lite"/>
    </source>
</evidence>
<organism evidence="14 15">
    <name type="scientific">Hevea brasiliensis</name>
    <name type="common">Para rubber tree</name>
    <name type="synonym">Siphonia brasiliensis</name>
    <dbReference type="NCBI Taxonomy" id="3981"/>
    <lineage>
        <taxon>Eukaryota</taxon>
        <taxon>Viridiplantae</taxon>
        <taxon>Streptophyta</taxon>
        <taxon>Embryophyta</taxon>
        <taxon>Tracheophyta</taxon>
        <taxon>Spermatophyta</taxon>
        <taxon>Magnoliopsida</taxon>
        <taxon>eudicotyledons</taxon>
        <taxon>Gunneridae</taxon>
        <taxon>Pentapetalae</taxon>
        <taxon>rosids</taxon>
        <taxon>fabids</taxon>
        <taxon>Malpighiales</taxon>
        <taxon>Euphorbiaceae</taxon>
        <taxon>Crotonoideae</taxon>
        <taxon>Micrandreae</taxon>
        <taxon>Hevea</taxon>
    </lineage>
</organism>
<dbReference type="AlphaFoldDB" id="A0A6A6LU53"/>
<reference evidence="14 15" key="1">
    <citation type="journal article" date="2020" name="Mol. Plant">
        <title>The Chromosome-Based Rubber Tree Genome Provides New Insights into Spurge Genome Evolution and Rubber Biosynthesis.</title>
        <authorList>
            <person name="Liu J."/>
            <person name="Shi C."/>
            <person name="Shi C.C."/>
            <person name="Li W."/>
            <person name="Zhang Q.J."/>
            <person name="Zhang Y."/>
            <person name="Li K."/>
            <person name="Lu H.F."/>
            <person name="Shi C."/>
            <person name="Zhu S.T."/>
            <person name="Xiao Z.Y."/>
            <person name="Nan H."/>
            <person name="Yue Y."/>
            <person name="Zhu X.G."/>
            <person name="Wu Y."/>
            <person name="Hong X.N."/>
            <person name="Fan G.Y."/>
            <person name="Tong Y."/>
            <person name="Zhang D."/>
            <person name="Mao C.L."/>
            <person name="Liu Y.L."/>
            <person name="Hao S.J."/>
            <person name="Liu W.Q."/>
            <person name="Lv M.Q."/>
            <person name="Zhang H.B."/>
            <person name="Liu Y."/>
            <person name="Hu-Tang G.R."/>
            <person name="Wang J.P."/>
            <person name="Wang J.H."/>
            <person name="Sun Y.H."/>
            <person name="Ni S.B."/>
            <person name="Chen W.B."/>
            <person name="Zhang X.C."/>
            <person name="Jiao Y.N."/>
            <person name="Eichler E.E."/>
            <person name="Li G.H."/>
            <person name="Liu X."/>
            <person name="Gao L.Z."/>
        </authorList>
    </citation>
    <scope>NUCLEOTIDE SEQUENCE [LARGE SCALE GENOMIC DNA]</scope>
    <source>
        <strain evidence="15">cv. GT1</strain>
        <tissue evidence="14">Leaf</tissue>
    </source>
</reference>
<dbReference type="GO" id="GO:0046872">
    <property type="term" value="F:metal ion binding"/>
    <property type="evidence" value="ECO:0007669"/>
    <property type="project" value="UniProtKB-KW"/>
</dbReference>
<evidence type="ECO:0000256" key="6">
    <source>
        <dbReference type="ARBA" id="ARBA00022964"/>
    </source>
</evidence>
<keyword evidence="2" id="KW-0808">Transferase</keyword>
<keyword evidence="6" id="KW-0223">Dioxygenase</keyword>
<dbReference type="InterPro" id="IPR005177">
    <property type="entry name" value="Kinase-pyrophosphorylase"/>
</dbReference>
<evidence type="ECO:0000256" key="2">
    <source>
        <dbReference type="ARBA" id="ARBA00022679"/>
    </source>
</evidence>
<gene>
    <name evidence="14" type="ORF">GH714_000971</name>
</gene>
<keyword evidence="3" id="KW-0479">Metal-binding</keyword>
<feature type="compositionally biased region" description="Polar residues" evidence="12">
    <location>
        <begin position="404"/>
        <end position="414"/>
    </location>
</feature>
<comment type="caution">
    <text evidence="14">The sequence shown here is derived from an EMBL/GenBank/DDBJ whole genome shotgun (WGS) entry which is preliminary data.</text>
</comment>
<evidence type="ECO:0000256" key="7">
    <source>
        <dbReference type="ARBA" id="ARBA00023002"/>
    </source>
</evidence>
<feature type="region of interest" description="Disordered" evidence="12">
    <location>
        <begin position="458"/>
        <end position="483"/>
    </location>
</feature>